<dbReference type="KEGG" id="hhy:Halhy_5984"/>
<reference key="2">
    <citation type="submission" date="2011-04" db="EMBL/GenBank/DDBJ databases">
        <title>Complete sequence of chromosome of Haliscomenobacter hydrossis DSM 1100.</title>
        <authorList>
            <consortium name="US DOE Joint Genome Institute (JGI-PGF)"/>
            <person name="Lucas S."/>
            <person name="Han J."/>
            <person name="Lapidus A."/>
            <person name="Bruce D."/>
            <person name="Goodwin L."/>
            <person name="Pitluck S."/>
            <person name="Peters L."/>
            <person name="Kyrpides N."/>
            <person name="Mavromatis K."/>
            <person name="Ivanova N."/>
            <person name="Ovchinnikova G."/>
            <person name="Pagani I."/>
            <person name="Daligault H."/>
            <person name="Detter J.C."/>
            <person name="Han C."/>
            <person name="Land M."/>
            <person name="Hauser L."/>
            <person name="Markowitz V."/>
            <person name="Cheng J.-F."/>
            <person name="Hugenholtz P."/>
            <person name="Woyke T."/>
            <person name="Wu D."/>
            <person name="Verbarg S."/>
            <person name="Frueling A."/>
            <person name="Brambilla E."/>
            <person name="Klenk H.-P."/>
            <person name="Eisen J.A."/>
        </authorList>
    </citation>
    <scope>NUCLEOTIDE SEQUENCE</scope>
    <source>
        <strain>DSM 1100</strain>
    </source>
</reference>
<proteinExistence type="predicted"/>
<feature type="chain" id="PRO_5003317376" description="Photosynthesis system II assembly factor Ycf48/Hcf136-like domain-containing protein" evidence="3">
    <location>
        <begin position="20"/>
        <end position="705"/>
    </location>
</feature>
<dbReference type="GO" id="GO:0009523">
    <property type="term" value="C:photosystem II"/>
    <property type="evidence" value="ECO:0007669"/>
    <property type="project" value="UniProtKB-KW"/>
</dbReference>
<gene>
    <name evidence="5" type="ordered locus">Halhy_5984</name>
</gene>
<dbReference type="Gene3D" id="2.130.10.10">
    <property type="entry name" value="YVTN repeat-like/Quinoprotein amine dehydrogenase"/>
    <property type="match status" value="2"/>
</dbReference>
<dbReference type="PANTHER" id="PTHR47199">
    <property type="entry name" value="PHOTOSYSTEM II STABILITY/ASSEMBLY FACTOR HCF136, CHLOROPLASTIC"/>
    <property type="match status" value="1"/>
</dbReference>
<keyword evidence="1" id="KW-0602">Photosynthesis</keyword>
<dbReference type="InterPro" id="IPR015943">
    <property type="entry name" value="WD40/YVTN_repeat-like_dom_sf"/>
</dbReference>
<evidence type="ECO:0000259" key="4">
    <source>
        <dbReference type="Pfam" id="PF14870"/>
    </source>
</evidence>
<dbReference type="InterPro" id="IPR028203">
    <property type="entry name" value="PSII_CF48-like_dom"/>
</dbReference>
<dbReference type="Proteomes" id="UP000008461">
    <property type="component" value="Chromosome"/>
</dbReference>
<name>F4L0D4_HALH1</name>
<protein>
    <recommendedName>
        <fullName evidence="4">Photosynthesis system II assembly factor Ycf48/Hcf136-like domain-containing protein</fullName>
    </recommendedName>
</protein>
<dbReference type="AlphaFoldDB" id="F4L0D4"/>
<evidence type="ECO:0000313" key="5">
    <source>
        <dbReference type="EMBL" id="AEE53807.1"/>
    </source>
</evidence>
<keyword evidence="2" id="KW-0604">Photosystem II</keyword>
<feature type="signal peptide" evidence="3">
    <location>
        <begin position="1"/>
        <end position="19"/>
    </location>
</feature>
<dbReference type="HOGENOM" id="CLU_391175_0_0_10"/>
<dbReference type="Pfam" id="PF14870">
    <property type="entry name" value="PSII_BNR"/>
    <property type="match status" value="1"/>
</dbReference>
<reference evidence="5 6" key="1">
    <citation type="journal article" date="2011" name="Stand. Genomic Sci.">
        <title>Complete genome sequence of Haliscomenobacter hydrossis type strain (O).</title>
        <authorList>
            <consortium name="US DOE Joint Genome Institute (JGI-PGF)"/>
            <person name="Daligault H."/>
            <person name="Lapidus A."/>
            <person name="Zeytun A."/>
            <person name="Nolan M."/>
            <person name="Lucas S."/>
            <person name="Del Rio T.G."/>
            <person name="Tice H."/>
            <person name="Cheng J.F."/>
            <person name="Tapia R."/>
            <person name="Han C."/>
            <person name="Goodwin L."/>
            <person name="Pitluck S."/>
            <person name="Liolios K."/>
            <person name="Pagani I."/>
            <person name="Ivanova N."/>
            <person name="Huntemann M."/>
            <person name="Mavromatis K."/>
            <person name="Mikhailova N."/>
            <person name="Pati A."/>
            <person name="Chen A."/>
            <person name="Palaniappan K."/>
            <person name="Land M."/>
            <person name="Hauser L."/>
            <person name="Brambilla E.M."/>
            <person name="Rohde M."/>
            <person name="Verbarg S."/>
            <person name="Goker M."/>
            <person name="Bristow J."/>
            <person name="Eisen J.A."/>
            <person name="Markowitz V."/>
            <person name="Hugenholtz P."/>
            <person name="Kyrpides N.C."/>
            <person name="Klenk H.P."/>
            <person name="Woyke T."/>
        </authorList>
    </citation>
    <scope>NUCLEOTIDE SEQUENCE [LARGE SCALE GENOMIC DNA]</scope>
    <source>
        <strain evidence="6">ATCC 27775 / DSM 1100 / LMG 10767 / O</strain>
    </source>
</reference>
<evidence type="ECO:0000256" key="1">
    <source>
        <dbReference type="ARBA" id="ARBA00022531"/>
    </source>
</evidence>
<keyword evidence="6" id="KW-1185">Reference proteome</keyword>
<keyword evidence="3" id="KW-0732">Signal</keyword>
<dbReference type="PANTHER" id="PTHR47199:SF2">
    <property type="entry name" value="PHOTOSYSTEM II STABILITY_ASSEMBLY FACTOR HCF136, CHLOROPLASTIC"/>
    <property type="match status" value="1"/>
</dbReference>
<dbReference type="InterPro" id="IPR026444">
    <property type="entry name" value="Secre_tail"/>
</dbReference>
<dbReference type="eggNOG" id="COG4447">
    <property type="taxonomic scope" value="Bacteria"/>
</dbReference>
<evidence type="ECO:0000313" key="6">
    <source>
        <dbReference type="Proteomes" id="UP000008461"/>
    </source>
</evidence>
<evidence type="ECO:0000256" key="2">
    <source>
        <dbReference type="ARBA" id="ARBA00023276"/>
    </source>
</evidence>
<feature type="domain" description="Photosynthesis system II assembly factor Ycf48/Hcf136-like" evidence="4">
    <location>
        <begin position="160"/>
        <end position="259"/>
    </location>
</feature>
<dbReference type="EMBL" id="CP002691">
    <property type="protein sequence ID" value="AEE53807.1"/>
    <property type="molecule type" value="Genomic_DNA"/>
</dbReference>
<dbReference type="NCBIfam" id="TIGR04183">
    <property type="entry name" value="Por_Secre_tail"/>
    <property type="match status" value="1"/>
</dbReference>
<sequence length="705" mass="77701">MKQAFLLLLLFLQSALITAQNWQKLIPASSPTPESSFRWEFMSVVNTDTAWFADPFGVVTRTLDGGETWTTNFISVPDEVFLDYYLGSFFAADAQQAYSVWFNLDGTSTLTFRTTDGGETWNQAFPNGEFNEPGSFVNGIHFFSPSNALAWGDPVRDTFELYRTIDGGNTWSRIKGPRALSNETSYFSAYDTYGDTIWIGTVRGRVLKSNDQGRNWSVVSLPTAIDIGSIALSNGHEGALSVLGGNVWLTSNGGSNWTQGTRRSVDRSSPNRIFSTKNQPDVYLSSNELEGWADLSFDKCKTWSISLLQPGVASLSKVKFIDAQTAWAIQNDSTVLKWTNPPVLFDPVEPDYTAIKSKHASGIPTSGARLALWSAPAGNYGIEHKLLKNGNTLSTLKENLALQPKQVSASYSKAALNGKGNYIFQTTLLNNNNTLEQQHVMNLIAGDSVFAKDSDHSVVFSGESRGNFIDLLVQDTLTSITAKVYALRPSRVSFWVYGFNPSTRRYDQRVLSSEPIQLTPKDTILVFGEDTLTVPVPVEWITYKLSSNLTLNPGRYAVGLQYVSGGGSFQMDARKVSKQALFVRALNRADSIVGYAFTPMIRANFNNKNLTVSTKDPDLAAGIKVFPNPGSDWLSFDLPDTLPERLGGTKGLSLQLYNLNGQEMYRQMINAGISTVRIDQLPQGVYLWQISGRNGKLVAGTVVKK</sequence>
<organism evidence="5 6">
    <name type="scientific">Haliscomenobacter hydrossis (strain ATCC 27775 / DSM 1100 / LMG 10767 / O)</name>
    <dbReference type="NCBI Taxonomy" id="760192"/>
    <lineage>
        <taxon>Bacteria</taxon>
        <taxon>Pseudomonadati</taxon>
        <taxon>Bacteroidota</taxon>
        <taxon>Saprospiria</taxon>
        <taxon>Saprospirales</taxon>
        <taxon>Haliscomenobacteraceae</taxon>
        <taxon>Haliscomenobacter</taxon>
    </lineage>
</organism>
<accession>F4L0D4</accession>
<dbReference type="OrthoDB" id="9813892at2"/>
<evidence type="ECO:0000256" key="3">
    <source>
        <dbReference type="SAM" id="SignalP"/>
    </source>
</evidence>
<dbReference type="SUPFAM" id="SSF110296">
    <property type="entry name" value="Oligoxyloglucan reducing end-specific cellobiohydrolase"/>
    <property type="match status" value="1"/>
</dbReference>
<dbReference type="RefSeq" id="WP_013768334.1">
    <property type="nucleotide sequence ID" value="NC_015510.1"/>
</dbReference>
<dbReference type="GO" id="GO:0015979">
    <property type="term" value="P:photosynthesis"/>
    <property type="evidence" value="ECO:0007669"/>
    <property type="project" value="UniProtKB-KW"/>
</dbReference>